<evidence type="ECO:0000313" key="19">
    <source>
        <dbReference type="Proteomes" id="UP000027946"/>
    </source>
</evidence>
<dbReference type="Gene3D" id="3.50.30.10">
    <property type="entry name" value="Phosphohistidine domain"/>
    <property type="match status" value="1"/>
</dbReference>
<evidence type="ECO:0000256" key="7">
    <source>
        <dbReference type="ARBA" id="ARBA00022679"/>
    </source>
</evidence>
<keyword evidence="19" id="KW-1185">Reference proteome</keyword>
<dbReference type="Proteomes" id="UP000027946">
    <property type="component" value="Unassembled WGS sequence"/>
</dbReference>
<feature type="domain" description="Pyruvate phosphate dikinase AMP/ATP-binding" evidence="17">
    <location>
        <begin position="53"/>
        <end position="340"/>
    </location>
</feature>
<dbReference type="STRING" id="1121324.CLIT_5c00300"/>
<keyword evidence="8" id="KW-0479">Metal-binding</keyword>
<evidence type="ECO:0000313" key="18">
    <source>
        <dbReference type="EMBL" id="KDR96020.1"/>
    </source>
</evidence>
<dbReference type="SUPFAM" id="SSF52009">
    <property type="entry name" value="Phosphohistidine domain"/>
    <property type="match status" value="1"/>
</dbReference>
<comment type="similarity">
    <text evidence="4">Belongs to the PEP-utilizing enzyme family.</text>
</comment>
<dbReference type="eggNOG" id="COG3848">
    <property type="taxonomic scope" value="Bacteria"/>
</dbReference>
<dbReference type="InterPro" id="IPR006319">
    <property type="entry name" value="PEP_synth"/>
</dbReference>
<dbReference type="Pfam" id="PF01326">
    <property type="entry name" value="PPDK_N"/>
    <property type="match status" value="1"/>
</dbReference>
<evidence type="ECO:0000256" key="14">
    <source>
        <dbReference type="ARBA" id="ARBA00047700"/>
    </source>
</evidence>
<dbReference type="Pfam" id="PF00391">
    <property type="entry name" value="PEP-utilizers"/>
    <property type="match status" value="1"/>
</dbReference>
<feature type="compositionally biased region" description="Polar residues" evidence="15">
    <location>
        <begin position="657"/>
        <end position="668"/>
    </location>
</feature>
<evidence type="ECO:0000256" key="13">
    <source>
        <dbReference type="ARBA" id="ARBA00033470"/>
    </source>
</evidence>
<dbReference type="PANTHER" id="PTHR43030:SF1">
    <property type="entry name" value="PHOSPHOENOLPYRUVATE SYNTHASE"/>
    <property type="match status" value="1"/>
</dbReference>
<feature type="region of interest" description="Disordered" evidence="15">
    <location>
        <begin position="641"/>
        <end position="668"/>
    </location>
</feature>
<dbReference type="EMBL" id="JJMM01000005">
    <property type="protein sequence ID" value="KDR96020.1"/>
    <property type="molecule type" value="Genomic_DNA"/>
</dbReference>
<accession>A0A069RIN5</accession>
<evidence type="ECO:0000259" key="17">
    <source>
        <dbReference type="Pfam" id="PF01326"/>
    </source>
</evidence>
<keyword evidence="10" id="KW-0418">Kinase</keyword>
<keyword evidence="7" id="KW-0808">Transferase</keyword>
<dbReference type="GO" id="GO:0008986">
    <property type="term" value="F:pyruvate, water dikinase activity"/>
    <property type="evidence" value="ECO:0007669"/>
    <property type="project" value="UniProtKB-EC"/>
</dbReference>
<evidence type="ECO:0000256" key="10">
    <source>
        <dbReference type="ARBA" id="ARBA00022777"/>
    </source>
</evidence>
<dbReference type="eggNOG" id="COG0574">
    <property type="taxonomic scope" value="Bacteria"/>
</dbReference>
<evidence type="ECO:0000256" key="4">
    <source>
        <dbReference type="ARBA" id="ARBA00007837"/>
    </source>
</evidence>
<name>A0A069RIN5_PEPLI</name>
<dbReference type="SUPFAM" id="SSF56059">
    <property type="entry name" value="Glutathione synthetase ATP-binding domain-like"/>
    <property type="match status" value="1"/>
</dbReference>
<evidence type="ECO:0000256" key="15">
    <source>
        <dbReference type="SAM" id="MobiDB-lite"/>
    </source>
</evidence>
<evidence type="ECO:0000256" key="3">
    <source>
        <dbReference type="ARBA" id="ARBA00004742"/>
    </source>
</evidence>
<evidence type="ECO:0000256" key="6">
    <source>
        <dbReference type="ARBA" id="ARBA00021623"/>
    </source>
</evidence>
<keyword evidence="18" id="KW-0670">Pyruvate</keyword>
<comment type="function">
    <text evidence="2">Catalyzes the phosphorylation of pyruvate to phosphoenolpyruvate.</text>
</comment>
<evidence type="ECO:0000256" key="9">
    <source>
        <dbReference type="ARBA" id="ARBA00022741"/>
    </source>
</evidence>
<evidence type="ECO:0000256" key="1">
    <source>
        <dbReference type="ARBA" id="ARBA00001946"/>
    </source>
</evidence>
<dbReference type="Gene3D" id="3.30.470.20">
    <property type="entry name" value="ATP-grasp fold, B domain"/>
    <property type="match status" value="2"/>
</dbReference>
<dbReference type="InterPro" id="IPR008279">
    <property type="entry name" value="PEP-util_enz_mobile_dom"/>
</dbReference>
<comment type="catalytic activity">
    <reaction evidence="14">
        <text>pyruvate + ATP + H2O = phosphoenolpyruvate + AMP + phosphate + 2 H(+)</text>
        <dbReference type="Rhea" id="RHEA:11364"/>
        <dbReference type="ChEBI" id="CHEBI:15361"/>
        <dbReference type="ChEBI" id="CHEBI:15377"/>
        <dbReference type="ChEBI" id="CHEBI:15378"/>
        <dbReference type="ChEBI" id="CHEBI:30616"/>
        <dbReference type="ChEBI" id="CHEBI:43474"/>
        <dbReference type="ChEBI" id="CHEBI:58702"/>
        <dbReference type="ChEBI" id="CHEBI:456215"/>
        <dbReference type="EC" id="2.7.9.2"/>
    </reaction>
</comment>
<dbReference type="InterPro" id="IPR013815">
    <property type="entry name" value="ATP_grasp_subdomain_1"/>
</dbReference>
<evidence type="ECO:0000256" key="11">
    <source>
        <dbReference type="ARBA" id="ARBA00022840"/>
    </source>
</evidence>
<comment type="cofactor">
    <cofactor evidence="1">
        <name>Mg(2+)</name>
        <dbReference type="ChEBI" id="CHEBI:18420"/>
    </cofactor>
</comment>
<dbReference type="PANTHER" id="PTHR43030">
    <property type="entry name" value="PHOSPHOENOLPYRUVATE SYNTHASE"/>
    <property type="match status" value="1"/>
</dbReference>
<keyword evidence="11" id="KW-0067">ATP-binding</keyword>
<dbReference type="GO" id="GO:0005524">
    <property type="term" value="F:ATP binding"/>
    <property type="evidence" value="ECO:0007669"/>
    <property type="project" value="UniProtKB-KW"/>
</dbReference>
<evidence type="ECO:0000256" key="12">
    <source>
        <dbReference type="ARBA" id="ARBA00022842"/>
    </source>
</evidence>
<evidence type="ECO:0000256" key="2">
    <source>
        <dbReference type="ARBA" id="ARBA00002988"/>
    </source>
</evidence>
<keyword evidence="9" id="KW-0547">Nucleotide-binding</keyword>
<proteinExistence type="inferred from homology"/>
<gene>
    <name evidence="18" type="primary">pps</name>
    <name evidence="18" type="ORF">CLIT_5c00300</name>
</gene>
<sequence>MSIGYKLREYIYKNIKDTVCKIQTNLLCQAGGKMDSKPTFTIPLDRACEYPIQAIGRKSRNLSICKREGFNVPDGFCINTKCYRRFLAHNKLNKFIKMEISKKPFEDMRWEELWDASLRIQSAFIKAEMPSDIELDILNQLSRWSEGTSFAIRSSSPQEDTRAYSFAGIYESYVDVKGALDVLDKVKLVWASLWSDRSLLYKNEISLDVLKSSMAVLVQRMEYKDVSGIAFTANPISNDATSIIIEAIEGSLDMLVSNLKTPERIQIDKASGNIKLIQSPLSKRLLEDSRIRSLQKQVLSLEKLFNEPVDVEWTGLGEDFTVLQVRPITGLSRESSEEKQWYLTLTPKMQQLVDLANRVEHILIPQLMQTCERFAGTSPEGLSKEALANALRKRGESYDYWTSVYQNEFIPFAHGIRQFGLFYNEIIHPQDPYEFMDLLEGTPLMAESRNREMNVLAESLRHLPSLKNRLQKAVRSGLRGERLFKELMVIRQRGPEEEAFIDAFLKFLKENMNTHYQSVNLNRAPEISLNVIIKLSESPLATKHGDNSGLQKYISQYFEKAGDERKKEAEQWLRIGRVSWRLRDDDNILLGKLENQLLAFMQQAAILLKNEGLLDNSPADFVLDDWIQFWEGLTNKKKVQLSSSQESAKPSDVKINRPSQRIGQPSSPGVFTGTARVIRSLEDFESVKSGEVLVFDAVEPQMTFIIPLAGAIVERRGGMLVHSSIIAREMNIPAVNGISRATEWIRTGDIVTVNGDIGVVLIGKPSFKRTKSKHGYP</sequence>
<dbReference type="Gene3D" id="3.30.1490.20">
    <property type="entry name" value="ATP-grasp fold, A domain"/>
    <property type="match status" value="1"/>
</dbReference>
<dbReference type="InterPro" id="IPR002192">
    <property type="entry name" value="PPDK_AMP/ATP-bd"/>
</dbReference>
<dbReference type="InterPro" id="IPR036637">
    <property type="entry name" value="Phosphohistidine_dom_sf"/>
</dbReference>
<comment type="caution">
    <text evidence="18">The sequence shown here is derived from an EMBL/GenBank/DDBJ whole genome shotgun (WGS) entry which is preliminary data.</text>
</comment>
<reference evidence="18 19" key="1">
    <citation type="submission" date="2014-03" db="EMBL/GenBank/DDBJ databases">
        <title>Genome sequence of Clostridium litorale W6, DSM 5388.</title>
        <authorList>
            <person name="Poehlein A."/>
            <person name="Jagirdar A."/>
            <person name="Khonsari B."/>
            <person name="Chibani C.M."/>
            <person name="Gutierrez Gutierrez D.A."/>
            <person name="Davydova E."/>
            <person name="Alghaithi H.S."/>
            <person name="Nair K.P."/>
            <person name="Dhamotharan K."/>
            <person name="Chandran L."/>
            <person name="G W."/>
            <person name="Daniel R."/>
        </authorList>
    </citation>
    <scope>NUCLEOTIDE SEQUENCE [LARGE SCALE GENOMIC DNA]</scope>
    <source>
        <strain evidence="18 19">W6</strain>
    </source>
</reference>
<protein>
    <recommendedName>
        <fullName evidence="6">Phosphoenolpyruvate synthase</fullName>
        <ecNumber evidence="5">2.7.9.2</ecNumber>
    </recommendedName>
    <alternativeName>
        <fullName evidence="13">Pyruvate, water dikinase</fullName>
    </alternativeName>
</protein>
<evidence type="ECO:0000256" key="8">
    <source>
        <dbReference type="ARBA" id="ARBA00022723"/>
    </source>
</evidence>
<dbReference type="AlphaFoldDB" id="A0A069RIN5"/>
<organism evidence="18 19">
    <name type="scientific">Peptoclostridium litorale DSM 5388</name>
    <dbReference type="NCBI Taxonomy" id="1121324"/>
    <lineage>
        <taxon>Bacteria</taxon>
        <taxon>Bacillati</taxon>
        <taxon>Bacillota</taxon>
        <taxon>Clostridia</taxon>
        <taxon>Peptostreptococcales</taxon>
        <taxon>Peptoclostridiaceae</taxon>
        <taxon>Peptoclostridium</taxon>
    </lineage>
</organism>
<feature type="domain" description="PEP-utilising enzyme mobile" evidence="16">
    <location>
        <begin position="688"/>
        <end position="758"/>
    </location>
</feature>
<dbReference type="EC" id="2.7.9.2" evidence="5"/>
<evidence type="ECO:0000256" key="5">
    <source>
        <dbReference type="ARBA" id="ARBA00011996"/>
    </source>
</evidence>
<evidence type="ECO:0000259" key="16">
    <source>
        <dbReference type="Pfam" id="PF00391"/>
    </source>
</evidence>
<dbReference type="GO" id="GO:0046872">
    <property type="term" value="F:metal ion binding"/>
    <property type="evidence" value="ECO:0007669"/>
    <property type="project" value="UniProtKB-KW"/>
</dbReference>
<comment type="pathway">
    <text evidence="3">Carbohydrate biosynthesis; gluconeogenesis.</text>
</comment>
<keyword evidence="12" id="KW-0460">Magnesium</keyword>